<protein>
    <submittedName>
        <fullName evidence="1">Uncharacterized protein</fullName>
    </submittedName>
</protein>
<gene>
    <name evidence="1" type="ORF">SAMN05216167_108262</name>
</gene>
<proteinExistence type="predicted"/>
<sequence length="242" mass="27704">MHKQFYIGLTCLIVIATTYARSQPIITSSDANTVQTIQIYDPYLTRYKNIEGSPYLPSETMSNGWIMDGNKRTNTQLRYNSQTGEVEYIQDKQVMTPKNPVSEFVIWGPDTLTFKKGFPAVGTWTTNEFYQVLHDGRMTKLVKHIRSDIKKNTNPMENDFGKERFDTREEYYVWIANAKPPSENYFLKLADGQMKSVVASKKSLVAALPQQAARIDQYAADQKVKLKSWSEVAGALRYLDSQ</sequence>
<dbReference type="AlphaFoldDB" id="A0A1I1WFJ3"/>
<reference evidence="1 2" key="1">
    <citation type="submission" date="2016-10" db="EMBL/GenBank/DDBJ databases">
        <authorList>
            <person name="de Groot N.N."/>
        </authorList>
    </citation>
    <scope>NUCLEOTIDE SEQUENCE [LARGE SCALE GENOMIC DNA]</scope>
    <source>
        <strain evidence="1 2">DSM 26130</strain>
    </source>
</reference>
<dbReference type="Proteomes" id="UP000198598">
    <property type="component" value="Unassembled WGS sequence"/>
</dbReference>
<keyword evidence="2" id="KW-1185">Reference proteome</keyword>
<organism evidence="1 2">
    <name type="scientific">Spirosoma endophyticum</name>
    <dbReference type="NCBI Taxonomy" id="662367"/>
    <lineage>
        <taxon>Bacteria</taxon>
        <taxon>Pseudomonadati</taxon>
        <taxon>Bacteroidota</taxon>
        <taxon>Cytophagia</taxon>
        <taxon>Cytophagales</taxon>
        <taxon>Cytophagaceae</taxon>
        <taxon>Spirosoma</taxon>
    </lineage>
</organism>
<evidence type="ECO:0000313" key="1">
    <source>
        <dbReference type="EMBL" id="SFD93985.1"/>
    </source>
</evidence>
<accession>A0A1I1WFJ3</accession>
<evidence type="ECO:0000313" key="2">
    <source>
        <dbReference type="Proteomes" id="UP000198598"/>
    </source>
</evidence>
<dbReference type="EMBL" id="FOLQ01000008">
    <property type="protein sequence ID" value="SFD93985.1"/>
    <property type="molecule type" value="Genomic_DNA"/>
</dbReference>
<name>A0A1I1WFJ3_9BACT</name>